<evidence type="ECO:0000259" key="6">
    <source>
        <dbReference type="PROSITE" id="PS51698"/>
    </source>
</evidence>
<dbReference type="EC" id="2.3.2.27" evidence="5"/>
<dbReference type="InterPro" id="IPR003613">
    <property type="entry name" value="Ubox_domain"/>
</dbReference>
<dbReference type="FunFam" id="3.30.40.10:FF:000437">
    <property type="entry name" value="RING-type E3 ubiquitin transferase"/>
    <property type="match status" value="1"/>
</dbReference>
<evidence type="ECO:0000313" key="7">
    <source>
        <dbReference type="EMBL" id="KDO70623.1"/>
    </source>
</evidence>
<dbReference type="InterPro" id="IPR058678">
    <property type="entry name" value="ARM_PUB"/>
</dbReference>
<dbReference type="Gene3D" id="3.30.40.10">
    <property type="entry name" value="Zinc/RING finger domain, C3HC4 (zinc finger)"/>
    <property type="match status" value="1"/>
</dbReference>
<dbReference type="InterPro" id="IPR013083">
    <property type="entry name" value="Znf_RING/FYVE/PHD"/>
</dbReference>
<dbReference type="SMART" id="SM00504">
    <property type="entry name" value="Ubox"/>
    <property type="match status" value="1"/>
</dbReference>
<dbReference type="Pfam" id="PF25598">
    <property type="entry name" value="ARM_PUB"/>
    <property type="match status" value="1"/>
</dbReference>
<dbReference type="Gene3D" id="1.25.10.10">
    <property type="entry name" value="Leucine-rich Repeat Variant"/>
    <property type="match status" value="1"/>
</dbReference>
<keyword evidence="3 5" id="KW-0808">Transferase</keyword>
<dbReference type="GO" id="GO:0061630">
    <property type="term" value="F:ubiquitin protein ligase activity"/>
    <property type="evidence" value="ECO:0007669"/>
    <property type="project" value="UniProtKB-UniRule"/>
</dbReference>
<keyword evidence="8" id="KW-1185">Reference proteome</keyword>
<dbReference type="SUPFAM" id="SSF48371">
    <property type="entry name" value="ARM repeat"/>
    <property type="match status" value="1"/>
</dbReference>
<evidence type="ECO:0000256" key="5">
    <source>
        <dbReference type="RuleBase" id="RU369093"/>
    </source>
</evidence>
<dbReference type="PANTHER" id="PTHR22849">
    <property type="entry name" value="WDSAM1 PROTEIN"/>
    <property type="match status" value="1"/>
</dbReference>
<name>A0A067FTF7_CITSI</name>
<dbReference type="AlphaFoldDB" id="A0A067FTF7"/>
<accession>A0A067FTF7</accession>
<dbReference type="InterPro" id="IPR011989">
    <property type="entry name" value="ARM-like"/>
</dbReference>
<keyword evidence="4 5" id="KW-0833">Ubl conjugation pathway</keyword>
<dbReference type="InterPro" id="IPR045210">
    <property type="entry name" value="RING-Ubox_PUB"/>
</dbReference>
<comment type="function">
    <text evidence="5">Functions as an E3 ubiquitin ligase.</text>
</comment>
<dbReference type="eggNOG" id="ENOG502QR1A">
    <property type="taxonomic scope" value="Eukaryota"/>
</dbReference>
<evidence type="ECO:0000313" key="8">
    <source>
        <dbReference type="Proteomes" id="UP000027120"/>
    </source>
</evidence>
<dbReference type="GO" id="GO:0006952">
    <property type="term" value="P:defense response"/>
    <property type="evidence" value="ECO:0007669"/>
    <property type="project" value="UniProtKB-ARBA"/>
</dbReference>
<dbReference type="PaxDb" id="2711-XP_006481606.1"/>
<dbReference type="STRING" id="2711.A0A067FTF7"/>
<feature type="domain" description="U-box" evidence="6">
    <location>
        <begin position="5"/>
        <end position="81"/>
    </location>
</feature>
<dbReference type="EMBL" id="KK784890">
    <property type="protein sequence ID" value="KDO70623.1"/>
    <property type="molecule type" value="Genomic_DNA"/>
</dbReference>
<dbReference type="SUPFAM" id="SSF57850">
    <property type="entry name" value="RING/U-box"/>
    <property type="match status" value="1"/>
</dbReference>
<evidence type="ECO:0000256" key="4">
    <source>
        <dbReference type="ARBA" id="ARBA00022786"/>
    </source>
</evidence>
<organism evidence="7 8">
    <name type="scientific">Citrus sinensis</name>
    <name type="common">Sweet orange</name>
    <name type="synonym">Citrus aurantium var. sinensis</name>
    <dbReference type="NCBI Taxonomy" id="2711"/>
    <lineage>
        <taxon>Eukaryota</taxon>
        <taxon>Viridiplantae</taxon>
        <taxon>Streptophyta</taxon>
        <taxon>Embryophyta</taxon>
        <taxon>Tracheophyta</taxon>
        <taxon>Spermatophyta</taxon>
        <taxon>Magnoliopsida</taxon>
        <taxon>eudicotyledons</taxon>
        <taxon>Gunneridae</taxon>
        <taxon>Pentapetalae</taxon>
        <taxon>rosids</taxon>
        <taxon>malvids</taxon>
        <taxon>Sapindales</taxon>
        <taxon>Rutaceae</taxon>
        <taxon>Aurantioideae</taxon>
        <taxon>Citrus</taxon>
    </lineage>
</organism>
<dbReference type="GO" id="GO:0016567">
    <property type="term" value="P:protein ubiquitination"/>
    <property type="evidence" value="ECO:0007669"/>
    <property type="project" value="UniProtKB-UniRule"/>
</dbReference>
<dbReference type="InterPro" id="IPR016024">
    <property type="entry name" value="ARM-type_fold"/>
</dbReference>
<dbReference type="PROSITE" id="PS51698">
    <property type="entry name" value="U_BOX"/>
    <property type="match status" value="1"/>
</dbReference>
<comment type="catalytic activity">
    <reaction evidence="1 5">
        <text>S-ubiquitinyl-[E2 ubiquitin-conjugating enzyme]-L-cysteine + [acceptor protein]-L-lysine = [E2 ubiquitin-conjugating enzyme]-L-cysteine + N(6)-ubiquitinyl-[acceptor protein]-L-lysine.</text>
        <dbReference type="EC" id="2.3.2.27"/>
    </reaction>
</comment>
<reference evidence="7 8" key="1">
    <citation type="submission" date="2014-04" db="EMBL/GenBank/DDBJ databases">
        <authorList>
            <consortium name="International Citrus Genome Consortium"/>
            <person name="Gmitter F."/>
            <person name="Chen C."/>
            <person name="Farmerie W."/>
            <person name="Harkins T."/>
            <person name="Desany B."/>
            <person name="Mohiuddin M."/>
            <person name="Kodira C."/>
            <person name="Borodovsky M."/>
            <person name="Lomsadze A."/>
            <person name="Burns P."/>
            <person name="Jenkins J."/>
            <person name="Prochnik S."/>
            <person name="Shu S."/>
            <person name="Chapman J."/>
            <person name="Pitluck S."/>
            <person name="Schmutz J."/>
            <person name="Rokhsar D."/>
        </authorList>
    </citation>
    <scope>NUCLEOTIDE SEQUENCE</scope>
</reference>
<dbReference type="UniPathway" id="UPA00143"/>
<dbReference type="CDD" id="cd16664">
    <property type="entry name" value="RING-Ubox_PUB"/>
    <property type="match status" value="1"/>
</dbReference>
<protein>
    <recommendedName>
        <fullName evidence="5 6">U-box domain-containing protein</fullName>
        <ecNumber evidence="5">2.3.2.27</ecNumber>
    </recommendedName>
    <alternativeName>
        <fullName evidence="5">RING-type E3 ubiquitin transferase PUB</fullName>
    </alternativeName>
</protein>
<evidence type="ECO:0000256" key="3">
    <source>
        <dbReference type="ARBA" id="ARBA00022679"/>
    </source>
</evidence>
<dbReference type="Proteomes" id="UP000027120">
    <property type="component" value="Unassembled WGS sequence"/>
</dbReference>
<dbReference type="PANTHER" id="PTHR22849:SF132">
    <property type="entry name" value="E3 UBIQUITIN-PROTEIN LIGASE PUB23"/>
    <property type="match status" value="1"/>
</dbReference>
<evidence type="ECO:0000256" key="2">
    <source>
        <dbReference type="ARBA" id="ARBA00004906"/>
    </source>
</evidence>
<gene>
    <name evidence="7" type="ORF">CISIN_1g014913mg</name>
</gene>
<proteinExistence type="predicted"/>
<dbReference type="Pfam" id="PF04564">
    <property type="entry name" value="U-box"/>
    <property type="match status" value="1"/>
</dbReference>
<comment type="pathway">
    <text evidence="2 5">Protein modification; protein ubiquitination.</text>
</comment>
<sequence length="416" mass="46123">MEEIDVPTFFLCPISLAIMKDPVTVPTGITYDRESIEKWLFAGKNNTCPMTKQVLSSECELTPNHTLRRLIQSWCTLNASYGIERIPTPKPPINKAQITKLLNEAAKSPQMQIKCLKKLRSIAAENETNKRCLESAGAVEFLASFVTNSNAMEESPEGFDNLHESSRPVDEALSILCNLKISELGLKSLVMGRNGTFVDSLTQIMQRGTYESRAYAVLLLKSMLEVAEPMQLISLRQELFVEVIQVLHDHISQQASKSALEVLVNICPWGRNRIKGVEAGAVSILIDLLLDSSLERRASEMILTVLDLLCQCAEGRAELLKHGAGLAIVSKKILRVSQVASERAVRILLSISKFSATNSVLQEMLQIGVVAKLCLVLQVDNSMKTKDKAREVLKLHARAWKNSPCVPENLRSLFPA</sequence>
<dbReference type="InterPro" id="IPR045185">
    <property type="entry name" value="PUB22/23/24-like"/>
</dbReference>
<dbReference type="SMR" id="A0A067FTF7"/>
<evidence type="ECO:0000256" key="1">
    <source>
        <dbReference type="ARBA" id="ARBA00000900"/>
    </source>
</evidence>